<evidence type="ECO:0000256" key="6">
    <source>
        <dbReference type="ARBA" id="ARBA00023136"/>
    </source>
</evidence>
<dbReference type="AlphaFoldDB" id="A0A382FD33"/>
<dbReference type="PANTHER" id="PTHR14969">
    <property type="entry name" value="SPHINGOSINE-1-PHOSPHATE PHOSPHOHYDROLASE"/>
    <property type="match status" value="1"/>
</dbReference>
<evidence type="ECO:0000313" key="9">
    <source>
        <dbReference type="EMBL" id="SVB60204.1"/>
    </source>
</evidence>
<dbReference type="GO" id="GO:0005886">
    <property type="term" value="C:plasma membrane"/>
    <property type="evidence" value="ECO:0007669"/>
    <property type="project" value="UniProtKB-SubCell"/>
</dbReference>
<protein>
    <recommendedName>
        <fullName evidence="8">Phosphatidic acid phosphatase type 2/haloperoxidase domain-containing protein</fullName>
    </recommendedName>
</protein>
<sequence length="189" mass="21498">LFYWINTHFQSRIFLKFMQFISIKQNFIWPGGICLVVFLWLKRMPGLALVVATGLTVSISDFLGATLKELIARDRPCHILDNVKDIASCSNSFSFPSNHAINSFSFAAIFSLAHKNLAFVLYILALLISYSRVYLGVHYPTDVLSGALFGVIIGCIGYKYFYLNLLNFFKNRFSNLTDHELPKTKISNH</sequence>
<name>A0A382FD33_9ZZZZ</name>
<dbReference type="InterPro" id="IPR036938">
    <property type="entry name" value="PAP2/HPO_sf"/>
</dbReference>
<feature type="transmembrane region" description="Helical" evidence="7">
    <location>
        <begin position="143"/>
        <end position="162"/>
    </location>
</feature>
<evidence type="ECO:0000259" key="8">
    <source>
        <dbReference type="SMART" id="SM00014"/>
    </source>
</evidence>
<accession>A0A382FD33</accession>
<reference evidence="9" key="1">
    <citation type="submission" date="2018-05" db="EMBL/GenBank/DDBJ databases">
        <authorList>
            <person name="Lanie J.A."/>
            <person name="Ng W.-L."/>
            <person name="Kazmierczak K.M."/>
            <person name="Andrzejewski T.M."/>
            <person name="Davidsen T.M."/>
            <person name="Wayne K.J."/>
            <person name="Tettelin H."/>
            <person name="Glass J.I."/>
            <person name="Rusch D."/>
            <person name="Podicherti R."/>
            <person name="Tsui H.-C.T."/>
            <person name="Winkler M.E."/>
        </authorList>
    </citation>
    <scope>NUCLEOTIDE SEQUENCE</scope>
</reference>
<dbReference type="InterPro" id="IPR000326">
    <property type="entry name" value="PAP2/HPO"/>
</dbReference>
<evidence type="ECO:0000256" key="1">
    <source>
        <dbReference type="ARBA" id="ARBA00004651"/>
    </source>
</evidence>
<organism evidence="9">
    <name type="scientific">marine metagenome</name>
    <dbReference type="NCBI Taxonomy" id="408172"/>
    <lineage>
        <taxon>unclassified sequences</taxon>
        <taxon>metagenomes</taxon>
        <taxon>ecological metagenomes</taxon>
    </lineage>
</organism>
<dbReference type="EMBL" id="UINC01048991">
    <property type="protein sequence ID" value="SVB60204.1"/>
    <property type="molecule type" value="Genomic_DNA"/>
</dbReference>
<dbReference type="PANTHER" id="PTHR14969:SF62">
    <property type="entry name" value="DECAPRENYLPHOSPHORYL-5-PHOSPHORIBOSE PHOSPHATASE RV3807C-RELATED"/>
    <property type="match status" value="1"/>
</dbReference>
<keyword evidence="6 7" id="KW-0472">Membrane</keyword>
<evidence type="ECO:0000256" key="2">
    <source>
        <dbReference type="ARBA" id="ARBA00022475"/>
    </source>
</evidence>
<keyword evidence="2" id="KW-1003">Cell membrane</keyword>
<dbReference type="Gene3D" id="1.20.144.10">
    <property type="entry name" value="Phosphatidic acid phosphatase type 2/haloperoxidase"/>
    <property type="match status" value="1"/>
</dbReference>
<evidence type="ECO:0000256" key="7">
    <source>
        <dbReference type="SAM" id="Phobius"/>
    </source>
</evidence>
<keyword evidence="3 7" id="KW-0812">Transmembrane</keyword>
<feature type="transmembrane region" description="Helical" evidence="7">
    <location>
        <begin position="21"/>
        <end position="41"/>
    </location>
</feature>
<feature type="transmembrane region" description="Helical" evidence="7">
    <location>
        <begin position="117"/>
        <end position="137"/>
    </location>
</feature>
<dbReference type="Pfam" id="PF01569">
    <property type="entry name" value="PAP2"/>
    <property type="match status" value="1"/>
</dbReference>
<dbReference type="SUPFAM" id="SSF48317">
    <property type="entry name" value="Acid phosphatase/Vanadium-dependent haloperoxidase"/>
    <property type="match status" value="1"/>
</dbReference>
<feature type="domain" description="Phosphatidic acid phosphatase type 2/haloperoxidase" evidence="8">
    <location>
        <begin position="50"/>
        <end position="158"/>
    </location>
</feature>
<evidence type="ECO:0000256" key="3">
    <source>
        <dbReference type="ARBA" id="ARBA00022692"/>
    </source>
</evidence>
<feature type="transmembrane region" description="Helical" evidence="7">
    <location>
        <begin position="47"/>
        <end position="67"/>
    </location>
</feature>
<evidence type="ECO:0000256" key="5">
    <source>
        <dbReference type="ARBA" id="ARBA00022989"/>
    </source>
</evidence>
<proteinExistence type="predicted"/>
<keyword evidence="4" id="KW-0378">Hydrolase</keyword>
<dbReference type="SMART" id="SM00014">
    <property type="entry name" value="acidPPc"/>
    <property type="match status" value="1"/>
</dbReference>
<keyword evidence="5 7" id="KW-1133">Transmembrane helix</keyword>
<feature type="non-terminal residue" evidence="9">
    <location>
        <position position="1"/>
    </location>
</feature>
<gene>
    <name evidence="9" type="ORF">METZ01_LOCUS213058</name>
</gene>
<evidence type="ECO:0000256" key="4">
    <source>
        <dbReference type="ARBA" id="ARBA00022801"/>
    </source>
</evidence>
<comment type="subcellular location">
    <subcellularLocation>
        <location evidence="1">Cell membrane</location>
        <topology evidence="1">Multi-pass membrane protein</topology>
    </subcellularLocation>
</comment>
<dbReference type="GO" id="GO:0016787">
    <property type="term" value="F:hydrolase activity"/>
    <property type="evidence" value="ECO:0007669"/>
    <property type="project" value="UniProtKB-KW"/>
</dbReference>